<feature type="binding site" evidence="5">
    <location>
        <position position="228"/>
    </location>
    <ligand>
        <name>Mg(2+)</name>
        <dbReference type="ChEBI" id="CHEBI:18420"/>
        <label>1</label>
    </ligand>
</feature>
<dbReference type="RefSeq" id="WP_275476733.1">
    <property type="nucleotide sequence ID" value="NZ_CP162940.1"/>
</dbReference>
<feature type="domain" description="Glycosyl transferase family 3" evidence="6">
    <location>
        <begin position="77"/>
        <end position="326"/>
    </location>
</feature>
<comment type="pathway">
    <text evidence="5">Amino-acid biosynthesis; L-tryptophan biosynthesis; L-tryptophan from chorismate: step 2/5.</text>
</comment>
<dbReference type="Gene3D" id="3.40.1030.10">
    <property type="entry name" value="Nucleoside phosphorylase/phosphoribosyltransferase catalytic domain"/>
    <property type="match status" value="1"/>
</dbReference>
<evidence type="ECO:0000259" key="6">
    <source>
        <dbReference type="Pfam" id="PF00591"/>
    </source>
</evidence>
<feature type="binding site" evidence="5">
    <location>
        <position position="90"/>
    </location>
    <ligand>
        <name>5-phospho-alpha-D-ribose 1-diphosphate</name>
        <dbReference type="ChEBI" id="CHEBI:58017"/>
    </ligand>
</feature>
<comment type="function">
    <text evidence="5">Catalyzes the transfer of the phosphoribosyl group of 5-phosphorylribose-1-pyrophosphate (PRPP) to anthranilate to yield N-(5'-phosphoribosyl)-anthranilate (PRA).</text>
</comment>
<dbReference type="Proteomes" id="UP001579974">
    <property type="component" value="Unassembled WGS sequence"/>
</dbReference>
<reference evidence="8 9" key="1">
    <citation type="journal article" date="2024" name="Int. J. Mol. Sci.">
        <title>Exploration of Alicyclobacillus spp. Genome in Search of Antibiotic Resistance.</title>
        <authorList>
            <person name="Bucka-Kolendo J."/>
            <person name="Kiousi D.E."/>
            <person name="Dekowska A."/>
            <person name="Mikolajczuk-Szczyrba A."/>
            <person name="Karadedos D.M."/>
            <person name="Michael P."/>
            <person name="Galanis A."/>
            <person name="Sokolowska B."/>
        </authorList>
    </citation>
    <scope>NUCLEOTIDE SEQUENCE [LARGE SCALE GENOMIC DNA]</scope>
    <source>
        <strain evidence="8 9">KKP 3000</strain>
    </source>
</reference>
<protein>
    <recommendedName>
        <fullName evidence="5">Anthranilate phosphoribosyltransferase</fullName>
        <ecNumber evidence="5">2.4.2.18</ecNumber>
    </recommendedName>
</protein>
<feature type="binding site" evidence="5">
    <location>
        <position position="94"/>
    </location>
    <ligand>
        <name>Mg(2+)</name>
        <dbReference type="ChEBI" id="CHEBI:18420"/>
        <label>1</label>
    </ligand>
</feature>
<feature type="binding site" evidence="5">
    <location>
        <begin position="92"/>
        <end position="95"/>
    </location>
    <ligand>
        <name>5-phospho-alpha-D-ribose 1-diphosphate</name>
        <dbReference type="ChEBI" id="CHEBI:58017"/>
    </ligand>
</feature>
<comment type="caution">
    <text evidence="5">Lacks conserved residue(s) required for the propagation of feature annotation.</text>
</comment>
<dbReference type="PANTHER" id="PTHR43285:SF2">
    <property type="entry name" value="ANTHRANILATE PHOSPHORIBOSYLTRANSFERASE"/>
    <property type="match status" value="1"/>
</dbReference>
<comment type="cofactor">
    <cofactor evidence="5">
        <name>Mg(2+)</name>
        <dbReference type="ChEBI" id="CHEBI:18420"/>
    </cofactor>
    <text evidence="5">Binds 2 magnesium ions per monomer.</text>
</comment>
<organism evidence="8 9">
    <name type="scientific">Alicyclobacillus fastidiosus</name>
    <dbReference type="NCBI Taxonomy" id="392011"/>
    <lineage>
        <taxon>Bacteria</taxon>
        <taxon>Bacillati</taxon>
        <taxon>Bacillota</taxon>
        <taxon>Bacilli</taxon>
        <taxon>Bacillales</taxon>
        <taxon>Alicyclobacillaceae</taxon>
        <taxon>Alicyclobacillus</taxon>
    </lineage>
</organism>
<keyword evidence="1 5" id="KW-0328">Glycosyltransferase</keyword>
<proteinExistence type="inferred from homology"/>
<keyword evidence="5" id="KW-0460">Magnesium</keyword>
<dbReference type="Pfam" id="PF00591">
    <property type="entry name" value="Glycos_transf_3"/>
    <property type="match status" value="1"/>
</dbReference>
<comment type="catalytic activity">
    <reaction evidence="5">
        <text>N-(5-phospho-beta-D-ribosyl)anthranilate + diphosphate = 5-phospho-alpha-D-ribose 1-diphosphate + anthranilate</text>
        <dbReference type="Rhea" id="RHEA:11768"/>
        <dbReference type="ChEBI" id="CHEBI:16567"/>
        <dbReference type="ChEBI" id="CHEBI:18277"/>
        <dbReference type="ChEBI" id="CHEBI:33019"/>
        <dbReference type="ChEBI" id="CHEBI:58017"/>
        <dbReference type="EC" id="2.4.2.18"/>
    </reaction>
</comment>
<dbReference type="GO" id="GO:0004048">
    <property type="term" value="F:anthranilate phosphoribosyltransferase activity"/>
    <property type="evidence" value="ECO:0007669"/>
    <property type="project" value="UniProtKB-EC"/>
</dbReference>
<keyword evidence="5" id="KW-0479">Metal-binding</keyword>
<dbReference type="InterPro" id="IPR036320">
    <property type="entry name" value="Glycosyl_Trfase_fam3_N_dom_sf"/>
</dbReference>
<keyword evidence="5" id="KW-0028">Amino-acid biosynthesis</keyword>
<dbReference type="SUPFAM" id="SSF47648">
    <property type="entry name" value="Nucleoside phosphorylase/phosphoribosyltransferase N-terminal domain"/>
    <property type="match status" value="1"/>
</dbReference>
<evidence type="ECO:0000256" key="1">
    <source>
        <dbReference type="ARBA" id="ARBA00022676"/>
    </source>
</evidence>
<dbReference type="SUPFAM" id="SSF52418">
    <property type="entry name" value="Nucleoside phosphorylase/phosphoribosyltransferase catalytic domain"/>
    <property type="match status" value="1"/>
</dbReference>
<dbReference type="InterPro" id="IPR005940">
    <property type="entry name" value="Anthranilate_Pribosyl_Tfrase"/>
</dbReference>
<feature type="binding site" evidence="5">
    <location>
        <position position="113"/>
    </location>
    <ligand>
        <name>anthranilate</name>
        <dbReference type="ChEBI" id="CHEBI:16567"/>
        <label>1</label>
    </ligand>
</feature>
<dbReference type="NCBIfam" id="TIGR01245">
    <property type="entry name" value="trpD"/>
    <property type="match status" value="1"/>
</dbReference>
<keyword evidence="9" id="KW-1185">Reference proteome</keyword>
<evidence type="ECO:0000259" key="7">
    <source>
        <dbReference type="Pfam" id="PF02885"/>
    </source>
</evidence>
<keyword evidence="2 5" id="KW-0808">Transferase</keyword>
<keyword evidence="3 5" id="KW-0822">Tryptophan biosynthesis</keyword>
<evidence type="ECO:0000256" key="5">
    <source>
        <dbReference type="HAMAP-Rule" id="MF_00211"/>
    </source>
</evidence>
<feature type="binding site" evidence="5">
    <location>
        <begin position="85"/>
        <end position="86"/>
    </location>
    <ligand>
        <name>5-phospho-alpha-D-ribose 1-diphosphate</name>
        <dbReference type="ChEBI" id="CHEBI:58017"/>
    </ligand>
</feature>
<accession>A0ABV5ACM6</accession>
<evidence type="ECO:0000313" key="9">
    <source>
        <dbReference type="Proteomes" id="UP001579974"/>
    </source>
</evidence>
<feature type="domain" description="Glycosyl transferase family 3 N-terminal" evidence="7">
    <location>
        <begin position="9"/>
        <end position="68"/>
    </location>
</feature>
<feature type="binding site" evidence="5">
    <location>
        <begin position="110"/>
        <end position="118"/>
    </location>
    <ligand>
        <name>5-phospho-alpha-D-ribose 1-diphosphate</name>
        <dbReference type="ChEBI" id="CHEBI:58017"/>
    </ligand>
</feature>
<comment type="subunit">
    <text evidence="5">Homodimer.</text>
</comment>
<evidence type="ECO:0000256" key="4">
    <source>
        <dbReference type="ARBA" id="ARBA00023141"/>
    </source>
</evidence>
<feature type="binding site" evidence="5">
    <location>
        <position position="227"/>
    </location>
    <ligand>
        <name>Mg(2+)</name>
        <dbReference type="ChEBI" id="CHEBI:18420"/>
        <label>2</label>
    </ligand>
</feature>
<feature type="binding site" evidence="5">
    <location>
        <position position="122"/>
    </location>
    <ligand>
        <name>5-phospho-alpha-D-ribose 1-diphosphate</name>
        <dbReference type="ChEBI" id="CHEBI:58017"/>
    </ligand>
</feature>
<feature type="binding site" evidence="5">
    <location>
        <position position="228"/>
    </location>
    <ligand>
        <name>Mg(2+)</name>
        <dbReference type="ChEBI" id="CHEBI:18420"/>
        <label>2</label>
    </ligand>
</feature>
<dbReference type="InterPro" id="IPR017459">
    <property type="entry name" value="Glycosyl_Trfase_fam3_N_dom"/>
</dbReference>
<dbReference type="PANTHER" id="PTHR43285">
    <property type="entry name" value="ANTHRANILATE PHOSPHORIBOSYLTRANSFERASE"/>
    <property type="match status" value="1"/>
</dbReference>
<dbReference type="EC" id="2.4.2.18" evidence="5"/>
<sequence length="349" mass="36198">MSRIVDLALRSVAIGEVLGAELADEFMNELMNGRVSSVQLAGLISAMAVRGEQPTEIVGFARAMRRHAIPMTAPSGALDTCGTGGDGADTFNISTTVAIIAAAAGIPVAKHGNRAASSQSGSADVLQTLGARIDLDAPSCEALLAKTNLCFLFAPVFHPAMKHAATARKELGFRTIFNILGPLTNPARTRRQVLGVFRESLVETVAQALAQLGVDHAMVVHGAGGLDELSISGPTTVAEVRGRKVTMRIITPEDVSLARADVSAIRGGDAAVNAGIVRELLLGQPGARRDVVVLNAAAALYVGGKASDLQAGAQLAKDLIDSGAAYRKLNEFIRESHAVVPNTAEVING</sequence>
<evidence type="ECO:0000256" key="2">
    <source>
        <dbReference type="ARBA" id="ARBA00022679"/>
    </source>
</evidence>
<name>A0ABV5ACM6_9BACL</name>
<evidence type="ECO:0000313" key="8">
    <source>
        <dbReference type="EMBL" id="MFB5189377.1"/>
    </source>
</evidence>
<feature type="binding site" evidence="5">
    <location>
        <position position="82"/>
    </location>
    <ligand>
        <name>5-phospho-alpha-D-ribose 1-diphosphate</name>
        <dbReference type="ChEBI" id="CHEBI:58017"/>
    </ligand>
</feature>
<comment type="caution">
    <text evidence="8">The sequence shown here is derived from an EMBL/GenBank/DDBJ whole genome shotgun (WGS) entry which is preliminary data.</text>
</comment>
<dbReference type="Gene3D" id="1.20.970.10">
    <property type="entry name" value="Transferase, Pyrimidine Nucleoside Phosphorylase, Chain C"/>
    <property type="match status" value="1"/>
</dbReference>
<dbReference type="InterPro" id="IPR035902">
    <property type="entry name" value="Nuc_phospho_transferase"/>
</dbReference>
<gene>
    <name evidence="5 8" type="primary">trpD</name>
    <name evidence="8" type="ORF">KKP3000_002384</name>
</gene>
<feature type="binding site" evidence="5">
    <location>
        <position position="82"/>
    </location>
    <ligand>
        <name>anthranilate</name>
        <dbReference type="ChEBI" id="CHEBI:16567"/>
        <label>1</label>
    </ligand>
</feature>
<comment type="similarity">
    <text evidence="5">Belongs to the anthranilate phosphoribosyltransferase family.</text>
</comment>
<feature type="binding site" evidence="5">
    <location>
        <position position="168"/>
    </location>
    <ligand>
        <name>anthranilate</name>
        <dbReference type="ChEBI" id="CHEBI:16567"/>
        <label>2</label>
    </ligand>
</feature>
<dbReference type="Pfam" id="PF02885">
    <property type="entry name" value="Glycos_trans_3N"/>
    <property type="match status" value="1"/>
</dbReference>
<dbReference type="InterPro" id="IPR000312">
    <property type="entry name" value="Glycosyl_Trfase_fam3"/>
</dbReference>
<evidence type="ECO:0000256" key="3">
    <source>
        <dbReference type="ARBA" id="ARBA00022822"/>
    </source>
</evidence>
<keyword evidence="4 5" id="KW-0057">Aromatic amino acid biosynthesis</keyword>
<dbReference type="EMBL" id="JBDXSU010000002">
    <property type="protein sequence ID" value="MFB5189377.1"/>
    <property type="molecule type" value="Genomic_DNA"/>
</dbReference>
<dbReference type="HAMAP" id="MF_00211">
    <property type="entry name" value="TrpD"/>
    <property type="match status" value="1"/>
</dbReference>